<dbReference type="PROSITE" id="PS00217">
    <property type="entry name" value="SUGAR_TRANSPORT_2"/>
    <property type="match status" value="1"/>
</dbReference>
<comment type="caution">
    <text evidence="8">The sequence shown here is derived from an EMBL/GenBank/DDBJ whole genome shotgun (WGS) entry which is preliminary data.</text>
</comment>
<feature type="transmembrane region" description="Helical" evidence="6">
    <location>
        <begin position="133"/>
        <end position="153"/>
    </location>
</feature>
<evidence type="ECO:0000313" key="8">
    <source>
        <dbReference type="EMBL" id="MFD2464680.1"/>
    </source>
</evidence>
<dbReference type="Pfam" id="PF00083">
    <property type="entry name" value="Sugar_tr"/>
    <property type="match status" value="1"/>
</dbReference>
<keyword evidence="5 6" id="KW-0472">Membrane</keyword>
<feature type="transmembrane region" description="Helical" evidence="6">
    <location>
        <begin position="189"/>
        <end position="213"/>
    </location>
</feature>
<protein>
    <submittedName>
        <fullName evidence="8">MFS transporter</fullName>
    </submittedName>
</protein>
<evidence type="ECO:0000259" key="7">
    <source>
        <dbReference type="PROSITE" id="PS50850"/>
    </source>
</evidence>
<feature type="transmembrane region" description="Helical" evidence="6">
    <location>
        <begin position="315"/>
        <end position="332"/>
    </location>
</feature>
<feature type="transmembrane region" description="Helical" evidence="6">
    <location>
        <begin position="34"/>
        <end position="53"/>
    </location>
</feature>
<dbReference type="SUPFAM" id="SSF103473">
    <property type="entry name" value="MFS general substrate transporter"/>
    <property type="match status" value="1"/>
</dbReference>
<dbReference type="InterPro" id="IPR036259">
    <property type="entry name" value="MFS_trans_sf"/>
</dbReference>
<evidence type="ECO:0000256" key="3">
    <source>
        <dbReference type="ARBA" id="ARBA00022692"/>
    </source>
</evidence>
<comment type="subcellular location">
    <subcellularLocation>
        <location evidence="1">Cell membrane</location>
        <topology evidence="1">Multi-pass membrane protein</topology>
    </subcellularLocation>
</comment>
<feature type="domain" description="Major facilitator superfamily (MFS) profile" evidence="7">
    <location>
        <begin position="35"/>
        <end position="456"/>
    </location>
</feature>
<name>A0ABW5GUZ3_9PSEU</name>
<feature type="transmembrane region" description="Helical" evidence="6">
    <location>
        <begin position="339"/>
        <end position="356"/>
    </location>
</feature>
<dbReference type="Gene3D" id="1.20.1250.20">
    <property type="entry name" value="MFS general substrate transporter like domains"/>
    <property type="match status" value="1"/>
</dbReference>
<feature type="transmembrane region" description="Helical" evidence="6">
    <location>
        <begin position="433"/>
        <end position="451"/>
    </location>
</feature>
<dbReference type="EMBL" id="JBHUKU010000026">
    <property type="protein sequence ID" value="MFD2464680.1"/>
    <property type="molecule type" value="Genomic_DNA"/>
</dbReference>
<dbReference type="Proteomes" id="UP001597419">
    <property type="component" value="Unassembled WGS sequence"/>
</dbReference>
<evidence type="ECO:0000256" key="2">
    <source>
        <dbReference type="ARBA" id="ARBA00022448"/>
    </source>
</evidence>
<feature type="transmembrane region" description="Helical" evidence="6">
    <location>
        <begin position="73"/>
        <end position="94"/>
    </location>
</feature>
<evidence type="ECO:0000313" key="9">
    <source>
        <dbReference type="Proteomes" id="UP001597419"/>
    </source>
</evidence>
<feature type="transmembrane region" description="Helical" evidence="6">
    <location>
        <begin position="401"/>
        <end position="421"/>
    </location>
</feature>
<evidence type="ECO:0000256" key="6">
    <source>
        <dbReference type="SAM" id="Phobius"/>
    </source>
</evidence>
<organism evidence="8 9">
    <name type="scientific">Amycolatopsis samaneae</name>
    <dbReference type="NCBI Taxonomy" id="664691"/>
    <lineage>
        <taxon>Bacteria</taxon>
        <taxon>Bacillati</taxon>
        <taxon>Actinomycetota</taxon>
        <taxon>Actinomycetes</taxon>
        <taxon>Pseudonocardiales</taxon>
        <taxon>Pseudonocardiaceae</taxon>
        <taxon>Amycolatopsis</taxon>
    </lineage>
</organism>
<dbReference type="RefSeq" id="WP_345385952.1">
    <property type="nucleotide sequence ID" value="NZ_BAABHG010000001.1"/>
</dbReference>
<dbReference type="PROSITE" id="PS50850">
    <property type="entry name" value="MFS"/>
    <property type="match status" value="1"/>
</dbReference>
<proteinExistence type="predicted"/>
<accession>A0ABW5GUZ3</accession>
<dbReference type="InterPro" id="IPR020846">
    <property type="entry name" value="MFS_dom"/>
</dbReference>
<dbReference type="PANTHER" id="PTHR23511:SF34">
    <property type="entry name" value="SYNAPTIC VESICLE GLYCOPROTEIN 2"/>
    <property type="match status" value="1"/>
</dbReference>
<feature type="transmembrane region" description="Helical" evidence="6">
    <location>
        <begin position="165"/>
        <end position="183"/>
    </location>
</feature>
<reference evidence="9" key="1">
    <citation type="journal article" date="2019" name="Int. J. Syst. Evol. Microbiol.">
        <title>The Global Catalogue of Microorganisms (GCM) 10K type strain sequencing project: providing services to taxonomists for standard genome sequencing and annotation.</title>
        <authorList>
            <consortium name="The Broad Institute Genomics Platform"/>
            <consortium name="The Broad Institute Genome Sequencing Center for Infectious Disease"/>
            <person name="Wu L."/>
            <person name="Ma J."/>
        </authorList>
    </citation>
    <scope>NUCLEOTIDE SEQUENCE [LARGE SCALE GENOMIC DNA]</scope>
    <source>
        <strain evidence="9">CGMCC 4.7643</strain>
    </source>
</reference>
<dbReference type="InterPro" id="IPR005828">
    <property type="entry name" value="MFS_sugar_transport-like"/>
</dbReference>
<dbReference type="PANTHER" id="PTHR23511">
    <property type="entry name" value="SYNAPTIC VESICLE GLYCOPROTEIN 2"/>
    <property type="match status" value="1"/>
</dbReference>
<feature type="transmembrane region" description="Helical" evidence="6">
    <location>
        <begin position="362"/>
        <end position="380"/>
    </location>
</feature>
<keyword evidence="4 6" id="KW-1133">Transmembrane helix</keyword>
<dbReference type="InterPro" id="IPR005829">
    <property type="entry name" value="Sugar_transporter_CS"/>
</dbReference>
<evidence type="ECO:0000256" key="1">
    <source>
        <dbReference type="ARBA" id="ARBA00004651"/>
    </source>
</evidence>
<evidence type="ECO:0000256" key="5">
    <source>
        <dbReference type="ARBA" id="ARBA00023136"/>
    </source>
</evidence>
<sequence>MSSSAVATSRSIANVSQVTALINTLSKLPRKANLLWYLVLGGLFLDAYSNAALGAGLSPMTKELTLSPTQVGVLTATAPAIAILFNPAGGWLAARIGRVKPLIAAKAIAALGAVLTATAGSFEAVWFGRGLVGIAYGIDFAVAMALLAEYTPAKLRGRLNLWQSVWYVATTVNLALTLLFYNLGVSVEIWRWSVGSAGVFAIALLVLQVVFLAESPSWLATKGRLPEAAKSLRRIYGFEVTPGTAADEDVPAQERKIGFRQAGVLFRKPYLPRTFLSTAISLTQSMQYFAVGWYLPVISLAIFGQQFQTATLGSMIFNVAGIVGGALSAYFGRKIGLRVSSAIGYAFAFAILLMMGLGFGKLPIAIGFLLPFLFIFFHSAGPGANGKSIAALSYRSDIRTLGTGVTGMLGSFGSVIGLYVFPQIKEAMGLGPTIALLAVVPFLGLVSCLLVRWDPTRSGVDPDDEEIAIKFAGSAA</sequence>
<evidence type="ECO:0000256" key="4">
    <source>
        <dbReference type="ARBA" id="ARBA00022989"/>
    </source>
</evidence>
<keyword evidence="3 6" id="KW-0812">Transmembrane</keyword>
<gene>
    <name evidence="8" type="ORF">ACFSYJ_39100</name>
</gene>
<feature type="transmembrane region" description="Helical" evidence="6">
    <location>
        <begin position="106"/>
        <end position="127"/>
    </location>
</feature>
<keyword evidence="2" id="KW-0813">Transport</keyword>
<keyword evidence="9" id="KW-1185">Reference proteome</keyword>